<keyword evidence="3" id="KW-1185">Reference proteome</keyword>
<dbReference type="PANTHER" id="PTHR38013">
    <property type="entry name" value="GLYCOPROTEIN/POLYSACCHARIDE METABOLISM"/>
    <property type="match status" value="1"/>
</dbReference>
<dbReference type="Proteomes" id="UP000006755">
    <property type="component" value="Unassembled WGS sequence"/>
</dbReference>
<evidence type="ECO:0000256" key="1">
    <source>
        <dbReference type="SAM" id="SignalP"/>
    </source>
</evidence>
<dbReference type="AlphaFoldDB" id="K2JZR8"/>
<evidence type="ECO:0000313" key="2">
    <source>
        <dbReference type="EMBL" id="EKE75879.1"/>
    </source>
</evidence>
<gene>
    <name evidence="2" type="ORF">B3C1_05452</name>
</gene>
<accession>K2JZR8</accession>
<reference evidence="2 3" key="1">
    <citation type="journal article" date="2012" name="J. Bacteriol.">
        <title>Genome Sequence of Gallaecimonas xiamenensis Type Strain 3-C-1.</title>
        <authorList>
            <person name="Lai Q."/>
            <person name="Wang L."/>
            <person name="Wang W."/>
            <person name="Shao Z."/>
        </authorList>
    </citation>
    <scope>NUCLEOTIDE SEQUENCE [LARGE SCALE GENOMIC DNA]</scope>
    <source>
        <strain evidence="2 3">3-C-1</strain>
    </source>
</reference>
<dbReference type="PROSITE" id="PS51257">
    <property type="entry name" value="PROKAR_LIPOPROTEIN"/>
    <property type="match status" value="1"/>
</dbReference>
<dbReference type="InterPro" id="IPR053196">
    <property type="entry name" value="Lipoprotein_YbaY-like"/>
</dbReference>
<keyword evidence="2" id="KW-0449">Lipoprotein</keyword>
<feature type="chain" id="PRO_5003862424" evidence="1">
    <location>
        <begin position="21"/>
        <end position="129"/>
    </location>
</feature>
<sequence length="129" mass="13779">MARIPGLLLALWLCACSAPAPLGLAGTLILPEGAQLPVGARVTVSLEQFSTADGPVHTLAKAELEPDHWPLAFRLSLPPALAQSKGQYVLNAWVTDGSGQLLFVHRVHKSRNGRHLTDPARIQLVPVGR</sequence>
<dbReference type="PANTHER" id="PTHR38013:SF1">
    <property type="entry name" value="GLYCOPROTEIN_POLYSACCHARIDE METABOLISM"/>
    <property type="match status" value="1"/>
</dbReference>
<protein>
    <submittedName>
        <fullName evidence="2">Lipoprotein-related protein</fullName>
    </submittedName>
</protein>
<organism evidence="2 3">
    <name type="scientific">Gallaecimonas xiamenensis 3-C-1</name>
    <dbReference type="NCBI Taxonomy" id="745411"/>
    <lineage>
        <taxon>Bacteria</taxon>
        <taxon>Pseudomonadati</taxon>
        <taxon>Pseudomonadota</taxon>
        <taxon>Gammaproteobacteria</taxon>
        <taxon>Enterobacterales</taxon>
        <taxon>Gallaecimonadaceae</taxon>
        <taxon>Gallaecimonas</taxon>
    </lineage>
</organism>
<dbReference type="EMBL" id="AMRI01000006">
    <property type="protein sequence ID" value="EKE75879.1"/>
    <property type="molecule type" value="Genomic_DNA"/>
</dbReference>
<proteinExistence type="predicted"/>
<keyword evidence="1" id="KW-0732">Signal</keyword>
<dbReference type="STRING" id="745411.B3C1_05452"/>
<feature type="signal peptide" evidence="1">
    <location>
        <begin position="1"/>
        <end position="20"/>
    </location>
</feature>
<dbReference type="RefSeq" id="WP_008483449.1">
    <property type="nucleotide sequence ID" value="NZ_AMRI01000006.1"/>
</dbReference>
<dbReference type="InterPro" id="IPR039366">
    <property type="entry name" value="Pilotin"/>
</dbReference>
<dbReference type="Pfam" id="PF09619">
    <property type="entry name" value="YscW"/>
    <property type="match status" value="1"/>
</dbReference>
<comment type="caution">
    <text evidence="2">The sequence shown here is derived from an EMBL/GenBank/DDBJ whole genome shotgun (WGS) entry which is preliminary data.</text>
</comment>
<name>K2JZR8_9GAMM</name>
<evidence type="ECO:0000313" key="3">
    <source>
        <dbReference type="Proteomes" id="UP000006755"/>
    </source>
</evidence>